<name>T0RXC9_SAPDV</name>
<dbReference type="EMBL" id="JH767145">
    <property type="protein sequence ID" value="EQC37288.1"/>
    <property type="molecule type" value="Genomic_DNA"/>
</dbReference>
<dbReference type="AlphaFoldDB" id="T0RXC9"/>
<reference evidence="1 2" key="1">
    <citation type="submission" date="2012-04" db="EMBL/GenBank/DDBJ databases">
        <title>The Genome Sequence of Saprolegnia declina VS20.</title>
        <authorList>
            <consortium name="The Broad Institute Genome Sequencing Platform"/>
            <person name="Russ C."/>
            <person name="Nusbaum C."/>
            <person name="Tyler B."/>
            <person name="van West P."/>
            <person name="Dieguez-Uribeondo J."/>
            <person name="de Bruijn I."/>
            <person name="Tripathy S."/>
            <person name="Jiang R."/>
            <person name="Young S.K."/>
            <person name="Zeng Q."/>
            <person name="Gargeya S."/>
            <person name="Fitzgerald M."/>
            <person name="Haas B."/>
            <person name="Abouelleil A."/>
            <person name="Alvarado L."/>
            <person name="Arachchi H.M."/>
            <person name="Berlin A."/>
            <person name="Chapman S.B."/>
            <person name="Goldberg J."/>
            <person name="Griggs A."/>
            <person name="Gujja S."/>
            <person name="Hansen M."/>
            <person name="Howarth C."/>
            <person name="Imamovic A."/>
            <person name="Larimer J."/>
            <person name="McCowen C."/>
            <person name="Montmayeur A."/>
            <person name="Murphy C."/>
            <person name="Neiman D."/>
            <person name="Pearson M."/>
            <person name="Priest M."/>
            <person name="Roberts A."/>
            <person name="Saif S."/>
            <person name="Shea T."/>
            <person name="Sisk P."/>
            <person name="Sykes S."/>
            <person name="Wortman J."/>
            <person name="Nusbaum C."/>
            <person name="Birren B."/>
        </authorList>
    </citation>
    <scope>NUCLEOTIDE SEQUENCE [LARGE SCALE GENOMIC DNA]</scope>
    <source>
        <strain evidence="1 2">VS20</strain>
    </source>
</reference>
<gene>
    <name evidence="1" type="ORF">SDRG_05512</name>
</gene>
<proteinExistence type="predicted"/>
<accession>T0RXC9</accession>
<organism evidence="1 2">
    <name type="scientific">Saprolegnia diclina (strain VS20)</name>
    <dbReference type="NCBI Taxonomy" id="1156394"/>
    <lineage>
        <taxon>Eukaryota</taxon>
        <taxon>Sar</taxon>
        <taxon>Stramenopiles</taxon>
        <taxon>Oomycota</taxon>
        <taxon>Saprolegniomycetes</taxon>
        <taxon>Saprolegniales</taxon>
        <taxon>Saprolegniaceae</taxon>
        <taxon>Saprolegnia</taxon>
    </lineage>
</organism>
<keyword evidence="2" id="KW-1185">Reference proteome</keyword>
<dbReference type="OrthoDB" id="10368682at2759"/>
<evidence type="ECO:0000313" key="1">
    <source>
        <dbReference type="EMBL" id="EQC37288.1"/>
    </source>
</evidence>
<dbReference type="GeneID" id="19946239"/>
<evidence type="ECO:0000313" key="2">
    <source>
        <dbReference type="Proteomes" id="UP000030762"/>
    </source>
</evidence>
<dbReference type="VEuPathDB" id="FungiDB:SDRG_05512"/>
<sequence length="652" mass="71845">MADADLFAYVQGIMLPHCFNHKSRNTDARMTICGIDVDWPLSPEHAAALLTSPDQLRVLPPAAVTSCAHLNNEESWSQVLDRLKLTDYRPYDVELAHVALDGVGSASVLRALHGPAHTFATLLYFCPSDCVGGAVTITFDDRTTTFDALDGQYVVYLNTCTVAVAPIVSGTRGVLVHHVAYHAWTHKVAMVWAPPPLPSHVQIDQAIANQAEEEYCAMQVILETPSASPHFASLGGRDKAVVDWLLDAGCFDMAFMRVGEYHTYVWGNGADEPTYPIALLDETFHPQCATPALVQETCRWRSIATFLYGDVNAFHEMDASLACLVFWPKANRLTLLGLPRTIALLRSILSGSPQDDDNLGFESRSALFAAATRLFISDEPGPKQDERTTEMLLEIARLLYDYGDVTLLGQFLSERQWDTQYEVAALVAMAVHRFGRAAMDAPMRNLHTLTSARFRYHVLCHLTTFLDAQLDAWCYDLARGWWSNARDAVAYRYMPPTEEKLVGALELQAWMCKHAVTPTTRALLRMRLPCDLTDSICAFLLDVPPLLDILIQHPKGVRALPAALWAVALPPALHSAYVALAIRRCCDGDAKNDAGLAHLLLLTAGSKACQGVEAVATHRRTSPRFQHALQALQAAATSSAAQTAVLRQFLTR</sequence>
<dbReference type="InParanoid" id="T0RXC9"/>
<dbReference type="OMA" id="EYHTYVW"/>
<dbReference type="RefSeq" id="XP_008609450.1">
    <property type="nucleotide sequence ID" value="XM_008611228.1"/>
</dbReference>
<dbReference type="Proteomes" id="UP000030762">
    <property type="component" value="Unassembled WGS sequence"/>
</dbReference>
<protein>
    <submittedName>
        <fullName evidence="1">Uncharacterized protein</fullName>
    </submittedName>
</protein>